<sequence>MSSWMIVSDSSCELRQLPQGLGEVPFATVPMKIRVSDREFADNAALDIPAMLKEMKLSSKPATTSCPSPEEWAEKFLMADNVIAICISSNLSGSYNSAMIAKEMVLESHPEKNIYVMDTLSTGGEMALAILKAARLIDSGLPFEQVVRELEVYCAPRQILFALSSFDNLVKNGRLNRVVGFIAGKMGMRIVGRGSDEGRLELLHNTRGETRTLAFILEEMDRRGYTGSQVVISHCQNPTAATMLRGGIEKKWPGAYVMILPCSGITSFYAQEGGLLVCY</sequence>
<evidence type="ECO:0000313" key="2">
    <source>
        <dbReference type="EMBL" id="MBU3805604.1"/>
    </source>
</evidence>
<dbReference type="GO" id="GO:0008289">
    <property type="term" value="F:lipid binding"/>
    <property type="evidence" value="ECO:0007669"/>
    <property type="project" value="UniProtKB-KW"/>
</dbReference>
<dbReference type="InterPro" id="IPR003797">
    <property type="entry name" value="DegV"/>
</dbReference>
<dbReference type="Gene3D" id="3.40.50.10440">
    <property type="entry name" value="Dihydroxyacetone kinase, domain 1"/>
    <property type="match status" value="1"/>
</dbReference>
<accession>A0A948T1H6</accession>
<dbReference type="InterPro" id="IPR043168">
    <property type="entry name" value="DegV_C"/>
</dbReference>
<dbReference type="PROSITE" id="PS51482">
    <property type="entry name" value="DEGV"/>
    <property type="match status" value="1"/>
</dbReference>
<dbReference type="Gene3D" id="3.30.1180.10">
    <property type="match status" value="1"/>
</dbReference>
<dbReference type="EMBL" id="JAHLFP010000011">
    <property type="protein sequence ID" value="MBU3805604.1"/>
    <property type="molecule type" value="Genomic_DNA"/>
</dbReference>
<reference evidence="2" key="1">
    <citation type="journal article" date="2021" name="PeerJ">
        <title>Extensive microbial diversity within the chicken gut microbiome revealed by metagenomics and culture.</title>
        <authorList>
            <person name="Gilroy R."/>
            <person name="Ravi A."/>
            <person name="Getino M."/>
            <person name="Pursley I."/>
            <person name="Horton D.L."/>
            <person name="Alikhan N.F."/>
            <person name="Baker D."/>
            <person name="Gharbi K."/>
            <person name="Hall N."/>
            <person name="Watson M."/>
            <person name="Adriaenssens E.M."/>
            <person name="Foster-Nyarko E."/>
            <person name="Jarju S."/>
            <person name="Secka A."/>
            <person name="Antonio M."/>
            <person name="Oren A."/>
            <person name="Chaudhuri R.R."/>
            <person name="La Ragione R."/>
            <person name="Hildebrand F."/>
            <person name="Pallen M.J."/>
        </authorList>
    </citation>
    <scope>NUCLEOTIDE SEQUENCE</scope>
    <source>
        <strain evidence="2">B5_2728</strain>
    </source>
</reference>
<dbReference type="NCBIfam" id="TIGR00762">
    <property type="entry name" value="DegV"/>
    <property type="match status" value="1"/>
</dbReference>
<dbReference type="Proteomes" id="UP000713596">
    <property type="component" value="Unassembled WGS sequence"/>
</dbReference>
<dbReference type="AlphaFoldDB" id="A0A948T1H6"/>
<dbReference type="SUPFAM" id="SSF82549">
    <property type="entry name" value="DAK1/DegV-like"/>
    <property type="match status" value="1"/>
</dbReference>
<proteinExistence type="predicted"/>
<dbReference type="InterPro" id="IPR050270">
    <property type="entry name" value="DegV_domain_contain"/>
</dbReference>
<evidence type="ECO:0000256" key="1">
    <source>
        <dbReference type="ARBA" id="ARBA00023121"/>
    </source>
</evidence>
<keyword evidence="1" id="KW-0446">Lipid-binding</keyword>
<name>A0A948T1H6_9FIRM</name>
<evidence type="ECO:0000313" key="3">
    <source>
        <dbReference type="Proteomes" id="UP000713596"/>
    </source>
</evidence>
<dbReference type="PANTHER" id="PTHR33434">
    <property type="entry name" value="DEGV DOMAIN-CONTAINING PROTEIN DR_1986-RELATED"/>
    <property type="match status" value="1"/>
</dbReference>
<dbReference type="Gene3D" id="2.20.28.50">
    <property type="entry name" value="degv family protein"/>
    <property type="match status" value="1"/>
</dbReference>
<reference evidence="2" key="2">
    <citation type="submission" date="2021-04" db="EMBL/GenBank/DDBJ databases">
        <authorList>
            <person name="Gilroy R."/>
        </authorList>
    </citation>
    <scope>NUCLEOTIDE SEQUENCE</scope>
    <source>
        <strain evidence="2">B5_2728</strain>
    </source>
</reference>
<organism evidence="2 3">
    <name type="scientific">Candidatus Allofournierella pullistercoris</name>
    <dbReference type="NCBI Taxonomy" id="2838597"/>
    <lineage>
        <taxon>Bacteria</taxon>
        <taxon>Bacillati</taxon>
        <taxon>Bacillota</taxon>
        <taxon>Clostridia</taxon>
        <taxon>Eubacteriales</taxon>
        <taxon>Oscillospiraceae</taxon>
        <taxon>Allofournierella</taxon>
    </lineage>
</organism>
<protein>
    <submittedName>
        <fullName evidence="2">DegV family protein</fullName>
    </submittedName>
</protein>
<dbReference type="Pfam" id="PF02645">
    <property type="entry name" value="DegV"/>
    <property type="match status" value="1"/>
</dbReference>
<gene>
    <name evidence="2" type="ORF">H9882_01680</name>
</gene>
<dbReference type="PANTHER" id="PTHR33434:SF2">
    <property type="entry name" value="FATTY ACID-BINDING PROTEIN TM_1468"/>
    <property type="match status" value="1"/>
</dbReference>
<comment type="caution">
    <text evidence="2">The sequence shown here is derived from an EMBL/GenBank/DDBJ whole genome shotgun (WGS) entry which is preliminary data.</text>
</comment>